<evidence type="ECO:0000313" key="2">
    <source>
        <dbReference type="Proteomes" id="UP000095419"/>
    </source>
</evidence>
<dbReference type="Pfam" id="PF13289">
    <property type="entry name" value="SIR2_2"/>
    <property type="match status" value="1"/>
</dbReference>
<dbReference type="InterPro" id="IPR029035">
    <property type="entry name" value="DHS-like_NAD/FAD-binding_dom"/>
</dbReference>
<protein>
    <submittedName>
        <fullName evidence="1">Uncharacterized protein</fullName>
    </submittedName>
</protein>
<proteinExistence type="predicted"/>
<accession>A0A173YM09</accession>
<dbReference type="EMBL" id="CYZF01000001">
    <property type="protein sequence ID" value="CUN64085.1"/>
    <property type="molecule type" value="Genomic_DNA"/>
</dbReference>
<gene>
    <name evidence="1" type="ORF">ERS417307_00421</name>
</gene>
<dbReference type="SUPFAM" id="SSF52467">
    <property type="entry name" value="DHS-like NAD/FAD-binding domain"/>
    <property type="match status" value="1"/>
</dbReference>
<sequence length="402" mass="47339">MKLYNKHRPKKYRNNKQIVILLGAGFVFPWVKLSSSSIKEAFIKDDTFSINGQTIGEFIFNKLDSFYDYGEANFETFIAAIESMMNYIISSTNIGKSVKNTSFTPVIYDLKETFSEIFKDKNEDEQRIYIHSIYQHFINLVLNKIKEYNKYVLDKKNERINKSLIEFISYLMNKRYSIKIYTTNYDRLIPQILSPHFKVYEALKDKANGNKVFIYDLQRFRKVHLSHFNLHGSIFLDTEIDPVKMKYSVIYNPQAPKYIKALNPDGGNPNEPLLFSPIITGYTKTQRGFSTPFNLGFNAFTNDCNDCRAIITMGYSFSDPHINSILSNFTCWGKSKLVNVTFTDEEFQKTPEGIAFDYEIYNLYKEYEDKTWFHSQKRKIHVYKKGVEDFLLDRVNWKYILE</sequence>
<reference evidence="1 2" key="1">
    <citation type="submission" date="2015-09" db="EMBL/GenBank/DDBJ databases">
        <authorList>
            <consortium name="Pathogen Informatics"/>
        </authorList>
    </citation>
    <scope>NUCLEOTIDE SEQUENCE [LARGE SCALE GENOMIC DNA]</scope>
    <source>
        <strain evidence="1 2">2789STDY5608791</strain>
    </source>
</reference>
<name>A0A173YM09_BACUN</name>
<evidence type="ECO:0000313" key="1">
    <source>
        <dbReference type="EMBL" id="CUN64085.1"/>
    </source>
</evidence>
<dbReference type="RefSeq" id="WP_005805528.1">
    <property type="nucleotide sequence ID" value="NZ_CYZF01000001.1"/>
</dbReference>
<organism evidence="1 2">
    <name type="scientific">Bacteroides uniformis</name>
    <dbReference type="NCBI Taxonomy" id="820"/>
    <lineage>
        <taxon>Bacteria</taxon>
        <taxon>Pseudomonadati</taxon>
        <taxon>Bacteroidota</taxon>
        <taxon>Bacteroidia</taxon>
        <taxon>Bacteroidales</taxon>
        <taxon>Bacteroidaceae</taxon>
        <taxon>Bacteroides</taxon>
    </lineage>
</organism>
<dbReference type="AlphaFoldDB" id="A0A173YM09"/>
<dbReference type="Proteomes" id="UP000095419">
    <property type="component" value="Unassembled WGS sequence"/>
</dbReference>